<dbReference type="Gene3D" id="1.10.10.790">
    <property type="entry name" value="Surp module"/>
    <property type="match status" value="2"/>
</dbReference>
<feature type="region of interest" description="Disordered" evidence="7">
    <location>
        <begin position="45"/>
        <end position="68"/>
    </location>
</feature>
<dbReference type="GO" id="GO:0000395">
    <property type="term" value="P:mRNA 5'-splice site recognition"/>
    <property type="evidence" value="ECO:0007669"/>
    <property type="project" value="TreeGrafter"/>
</dbReference>
<proteinExistence type="predicted"/>
<protein>
    <recommendedName>
        <fullName evidence="8">SURP motif domain-containing protein</fullName>
    </recommendedName>
</protein>
<evidence type="ECO:0000259" key="8">
    <source>
        <dbReference type="PROSITE" id="PS50128"/>
    </source>
</evidence>
<feature type="compositionally biased region" description="Low complexity" evidence="7">
    <location>
        <begin position="282"/>
        <end position="295"/>
    </location>
</feature>
<reference evidence="9" key="1">
    <citation type="journal article" date="2023" name="Nat. Commun.">
        <title>Diploid and tetraploid genomes of Acorus and the evolution of monocots.</title>
        <authorList>
            <person name="Ma L."/>
            <person name="Liu K.W."/>
            <person name="Li Z."/>
            <person name="Hsiao Y.Y."/>
            <person name="Qi Y."/>
            <person name="Fu T."/>
            <person name="Tang G.D."/>
            <person name="Zhang D."/>
            <person name="Sun W.H."/>
            <person name="Liu D.K."/>
            <person name="Li Y."/>
            <person name="Chen G.Z."/>
            <person name="Liu X.D."/>
            <person name="Liao X.Y."/>
            <person name="Jiang Y.T."/>
            <person name="Yu X."/>
            <person name="Hao Y."/>
            <person name="Huang J."/>
            <person name="Zhao X.W."/>
            <person name="Ke S."/>
            <person name="Chen Y.Y."/>
            <person name="Wu W.L."/>
            <person name="Hsu J.L."/>
            <person name="Lin Y.F."/>
            <person name="Huang M.D."/>
            <person name="Li C.Y."/>
            <person name="Huang L."/>
            <person name="Wang Z.W."/>
            <person name="Zhao X."/>
            <person name="Zhong W.Y."/>
            <person name="Peng D.H."/>
            <person name="Ahmad S."/>
            <person name="Lan S."/>
            <person name="Zhang J.S."/>
            <person name="Tsai W.C."/>
            <person name="Van de Peer Y."/>
            <person name="Liu Z.J."/>
        </authorList>
    </citation>
    <scope>NUCLEOTIDE SEQUENCE</scope>
    <source>
        <strain evidence="9">CP</strain>
    </source>
</reference>
<comment type="caution">
    <text evidence="9">The sequence shown here is derived from an EMBL/GenBank/DDBJ whole genome shotgun (WGS) entry which is preliminary data.</text>
</comment>
<dbReference type="InterPro" id="IPR035967">
    <property type="entry name" value="SWAP/Surp_sf"/>
</dbReference>
<dbReference type="GO" id="GO:0003723">
    <property type="term" value="F:RNA binding"/>
    <property type="evidence" value="ECO:0007669"/>
    <property type="project" value="UniProtKB-KW"/>
</dbReference>
<feature type="compositionally biased region" description="Basic and acidic residues" evidence="7">
    <location>
        <begin position="430"/>
        <end position="448"/>
    </location>
</feature>
<keyword evidence="5" id="KW-0804">Transcription</keyword>
<evidence type="ECO:0000313" key="9">
    <source>
        <dbReference type="EMBL" id="KAK1321083.1"/>
    </source>
</evidence>
<reference evidence="9" key="2">
    <citation type="submission" date="2023-06" db="EMBL/GenBank/DDBJ databases">
        <authorList>
            <person name="Ma L."/>
            <person name="Liu K.-W."/>
            <person name="Li Z."/>
            <person name="Hsiao Y.-Y."/>
            <person name="Qi Y."/>
            <person name="Fu T."/>
            <person name="Tang G."/>
            <person name="Zhang D."/>
            <person name="Sun W.-H."/>
            <person name="Liu D.-K."/>
            <person name="Li Y."/>
            <person name="Chen G.-Z."/>
            <person name="Liu X.-D."/>
            <person name="Liao X.-Y."/>
            <person name="Jiang Y.-T."/>
            <person name="Yu X."/>
            <person name="Hao Y."/>
            <person name="Huang J."/>
            <person name="Zhao X.-W."/>
            <person name="Ke S."/>
            <person name="Chen Y.-Y."/>
            <person name="Wu W.-L."/>
            <person name="Hsu J.-L."/>
            <person name="Lin Y.-F."/>
            <person name="Huang M.-D."/>
            <person name="Li C.-Y."/>
            <person name="Huang L."/>
            <person name="Wang Z.-W."/>
            <person name="Zhao X."/>
            <person name="Zhong W.-Y."/>
            <person name="Peng D.-H."/>
            <person name="Ahmad S."/>
            <person name="Lan S."/>
            <person name="Zhang J.-S."/>
            <person name="Tsai W.-C."/>
            <person name="Van De Peer Y."/>
            <person name="Liu Z.-J."/>
        </authorList>
    </citation>
    <scope>NUCLEOTIDE SEQUENCE</scope>
    <source>
        <strain evidence="9">CP</strain>
        <tissue evidence="9">Leaves</tissue>
    </source>
</reference>
<dbReference type="InterPro" id="IPR000061">
    <property type="entry name" value="Surp"/>
</dbReference>
<keyword evidence="4" id="KW-0805">Transcription regulation</keyword>
<feature type="compositionally biased region" description="Basic and acidic residues" evidence="7">
    <location>
        <begin position="223"/>
        <end position="235"/>
    </location>
</feature>
<dbReference type="Pfam" id="PF01805">
    <property type="entry name" value="Surp"/>
    <property type="match status" value="2"/>
</dbReference>
<dbReference type="Pfam" id="PF09750">
    <property type="entry name" value="DRY_EERY"/>
    <property type="match status" value="1"/>
</dbReference>
<dbReference type="EMBL" id="JAUJYO010000003">
    <property type="protein sequence ID" value="KAK1321083.1"/>
    <property type="molecule type" value="Genomic_DNA"/>
</dbReference>
<name>A0AAV9F9X9_ACOCL</name>
<evidence type="ECO:0000256" key="1">
    <source>
        <dbReference type="ARBA" id="ARBA00022664"/>
    </source>
</evidence>
<feature type="region of interest" description="Disordered" evidence="7">
    <location>
        <begin position="582"/>
        <end position="746"/>
    </location>
</feature>
<evidence type="ECO:0000256" key="6">
    <source>
        <dbReference type="ARBA" id="ARBA00023187"/>
    </source>
</evidence>
<evidence type="ECO:0000313" key="10">
    <source>
        <dbReference type="Proteomes" id="UP001180020"/>
    </source>
</evidence>
<keyword evidence="3" id="KW-0694">RNA-binding</keyword>
<feature type="compositionally biased region" description="Basic and acidic residues" evidence="7">
    <location>
        <begin position="688"/>
        <end position="700"/>
    </location>
</feature>
<feature type="region of interest" description="Disordered" evidence="7">
    <location>
        <begin position="402"/>
        <end position="465"/>
    </location>
</feature>
<feature type="region of interest" description="Disordered" evidence="7">
    <location>
        <begin position="214"/>
        <end position="237"/>
    </location>
</feature>
<evidence type="ECO:0000256" key="5">
    <source>
        <dbReference type="ARBA" id="ARBA00023163"/>
    </source>
</evidence>
<organism evidence="9 10">
    <name type="scientific">Acorus calamus</name>
    <name type="common">Sweet flag</name>
    <dbReference type="NCBI Taxonomy" id="4465"/>
    <lineage>
        <taxon>Eukaryota</taxon>
        <taxon>Viridiplantae</taxon>
        <taxon>Streptophyta</taxon>
        <taxon>Embryophyta</taxon>
        <taxon>Tracheophyta</taxon>
        <taxon>Spermatophyta</taxon>
        <taxon>Magnoliopsida</taxon>
        <taxon>Liliopsida</taxon>
        <taxon>Acoraceae</taxon>
        <taxon>Acorus</taxon>
    </lineage>
</organism>
<dbReference type="SMART" id="SM00648">
    <property type="entry name" value="SWAP"/>
    <property type="match status" value="2"/>
</dbReference>
<accession>A0AAV9F9X9</accession>
<sequence>MEVVGRHALLFDDDAAATFVNSADALVEWHSLFIDRYDVRHLLLEPPPPASLRRKQRQRSPLLESDGVSRSELDLERYLDLPPPEEEEDHSASIKDEKEDQHQGTTGTYQAVGFSYGNTDASDVLKNSKNDGLRHPGFHPPFPVPESLLNDLPPTEKVHQIISRTALFVYEHGGQSEIVLRVKQGDNPTFGFLMPDHHLHAYFRFLVDHPDLLKARPGPTNSQEKEKSDNERNNDKVAGGALSLLGTVYGSGEDEDGLQQAIQLVVEGKSIAKHPAHITPPSTQSSSVVSEASGSKCGKKTEAEIDPSHASMDKKQSFSPNTSNLEVPIVEPPSLLKHSIDKAVEFIHKNGKEFEAILIAQDRTNKRFPFLLPSNLYHSYYLKVLQEAKESELSGKSIADLKHESQGHVSKDGTKGSRAHSPGEFEGSSDPDRKERFKMIIGGPKKDAQAQPPKAVQKSGRNVDEAIRGTRVSESLFATGETSNTASFCSISSLKGHSSISKPASNSEPGILSAKLSDTIRQPDKGGLIGDLSVAKAIAKTAAIAAASEADSLEASLTKEQKLKAERLKRAKMFAAMIKSGNLRSTESSETSLKPTVAFSEAETSDRLEKNQKNDSTKEVEHRSRKRHTSSSRKEHMEDLDDDDNDDDDDDDEKSHKRKRSLHSSHRSREEHKHRKSHSKHRHRHHHSSSDEEYHHDKRLDRHRRSSSSHIERRVEEADEKQLGESHEMKEAVASDVHGGSVQSGDHSRMSVAIEVSDDLRAKVRAMLLATMQ</sequence>
<feature type="region of interest" description="Disordered" evidence="7">
    <location>
        <begin position="277"/>
        <end position="326"/>
    </location>
</feature>
<dbReference type="InterPro" id="IPR019147">
    <property type="entry name" value="SWAP_N_domain"/>
</dbReference>
<feature type="compositionally biased region" description="Basic and acidic residues" evidence="7">
    <location>
        <begin position="402"/>
        <end position="415"/>
    </location>
</feature>
<dbReference type="SUPFAM" id="SSF109905">
    <property type="entry name" value="Surp module (SWAP domain)"/>
    <property type="match status" value="2"/>
</dbReference>
<gene>
    <name evidence="9" type="ORF">QJS10_CPA03g00718</name>
</gene>
<dbReference type="InterPro" id="IPR040397">
    <property type="entry name" value="SWAP"/>
</dbReference>
<dbReference type="PANTHER" id="PTHR13161:SF15">
    <property type="entry name" value="SPLICING FACTOR, SUPPRESSOR OF WHITE-APRICOT HOMOLOG"/>
    <property type="match status" value="1"/>
</dbReference>
<feature type="region of interest" description="Disordered" evidence="7">
    <location>
        <begin position="80"/>
        <end position="105"/>
    </location>
</feature>
<dbReference type="PANTHER" id="PTHR13161">
    <property type="entry name" value="SPLICING FACTOR SUPPRESSOR OF WHITE APRICOT"/>
    <property type="match status" value="1"/>
</dbReference>
<feature type="compositionally biased region" description="Basic and acidic residues" evidence="7">
    <location>
        <begin position="299"/>
        <end position="316"/>
    </location>
</feature>
<dbReference type="PROSITE" id="PS50128">
    <property type="entry name" value="SURP"/>
    <property type="match status" value="2"/>
</dbReference>
<keyword evidence="10" id="KW-1185">Reference proteome</keyword>
<dbReference type="AlphaFoldDB" id="A0AAV9F9X9"/>
<feature type="compositionally biased region" description="Basic residues" evidence="7">
    <location>
        <begin position="656"/>
        <end position="687"/>
    </location>
</feature>
<feature type="compositionally biased region" description="Acidic residues" evidence="7">
    <location>
        <begin position="638"/>
        <end position="652"/>
    </location>
</feature>
<keyword evidence="2" id="KW-0677">Repeat</keyword>
<evidence type="ECO:0000256" key="4">
    <source>
        <dbReference type="ARBA" id="ARBA00023015"/>
    </source>
</evidence>
<dbReference type="Proteomes" id="UP001180020">
    <property type="component" value="Unassembled WGS sequence"/>
</dbReference>
<keyword evidence="6" id="KW-0508">mRNA splicing</keyword>
<evidence type="ECO:0000256" key="7">
    <source>
        <dbReference type="SAM" id="MobiDB-lite"/>
    </source>
</evidence>
<keyword evidence="1" id="KW-0507">mRNA processing</keyword>
<feature type="compositionally biased region" description="Basic and acidic residues" evidence="7">
    <location>
        <begin position="604"/>
        <end position="622"/>
    </location>
</feature>
<dbReference type="SMART" id="SM01141">
    <property type="entry name" value="DRY_EERY"/>
    <property type="match status" value="1"/>
</dbReference>
<feature type="domain" description="SURP motif" evidence="8">
    <location>
        <begin position="161"/>
        <end position="203"/>
    </location>
</feature>
<feature type="compositionally biased region" description="Basic and acidic residues" evidence="7">
    <location>
        <begin position="90"/>
        <end position="102"/>
    </location>
</feature>
<feature type="compositionally biased region" description="Basic and acidic residues" evidence="7">
    <location>
        <begin position="710"/>
        <end position="733"/>
    </location>
</feature>
<feature type="domain" description="SURP motif" evidence="8">
    <location>
        <begin position="339"/>
        <end position="381"/>
    </location>
</feature>
<feature type="compositionally biased region" description="Polar residues" evidence="7">
    <location>
        <begin position="582"/>
        <end position="594"/>
    </location>
</feature>
<evidence type="ECO:0000256" key="3">
    <source>
        <dbReference type="ARBA" id="ARBA00022884"/>
    </source>
</evidence>
<evidence type="ECO:0000256" key="2">
    <source>
        <dbReference type="ARBA" id="ARBA00022737"/>
    </source>
</evidence>